<evidence type="ECO:0000313" key="6">
    <source>
        <dbReference type="Proteomes" id="UP000886796"/>
    </source>
</evidence>
<feature type="signal peptide" evidence="2">
    <location>
        <begin position="1"/>
        <end position="18"/>
    </location>
</feature>
<proteinExistence type="predicted"/>
<dbReference type="Pfam" id="PF17479">
    <property type="entry name" value="DUF3048_C"/>
    <property type="match status" value="1"/>
</dbReference>
<keyword evidence="2" id="KW-0732">Signal</keyword>
<accession>A0A9D1CMD3</accession>
<dbReference type="Gene3D" id="3.50.90.10">
    <property type="entry name" value="YerB-like"/>
    <property type="match status" value="1"/>
</dbReference>
<feature type="domain" description="DUF3048" evidence="3">
    <location>
        <begin position="60"/>
        <end position="209"/>
    </location>
</feature>
<evidence type="ECO:0000259" key="4">
    <source>
        <dbReference type="Pfam" id="PF17479"/>
    </source>
</evidence>
<gene>
    <name evidence="5" type="ORF">IAB74_01595</name>
</gene>
<dbReference type="PROSITE" id="PS51257">
    <property type="entry name" value="PROKAR_LIPOPROTEIN"/>
    <property type="match status" value="1"/>
</dbReference>
<reference evidence="5" key="1">
    <citation type="submission" date="2020-10" db="EMBL/GenBank/DDBJ databases">
        <authorList>
            <person name="Gilroy R."/>
        </authorList>
    </citation>
    <scope>NUCLEOTIDE SEQUENCE</scope>
    <source>
        <strain evidence="5">13361</strain>
    </source>
</reference>
<organism evidence="5 6">
    <name type="scientific">Candidatus Faecousia excrementigallinarum</name>
    <dbReference type="NCBI Taxonomy" id="2840806"/>
    <lineage>
        <taxon>Bacteria</taxon>
        <taxon>Bacillati</taxon>
        <taxon>Bacillota</taxon>
        <taxon>Clostridia</taxon>
        <taxon>Eubacteriales</taxon>
        <taxon>Oscillospiraceae</taxon>
        <taxon>Faecousia</taxon>
    </lineage>
</organism>
<evidence type="ECO:0000256" key="2">
    <source>
        <dbReference type="SAM" id="SignalP"/>
    </source>
</evidence>
<dbReference type="InterPro" id="IPR035328">
    <property type="entry name" value="DUF3048_C"/>
</dbReference>
<name>A0A9D1CMD3_9FIRM</name>
<evidence type="ECO:0000256" key="1">
    <source>
        <dbReference type="SAM" id="MobiDB-lite"/>
    </source>
</evidence>
<dbReference type="InterPro" id="IPR023158">
    <property type="entry name" value="YerB-like_sf"/>
</dbReference>
<dbReference type="Pfam" id="PF11258">
    <property type="entry name" value="DUF3048"/>
    <property type="match status" value="1"/>
</dbReference>
<dbReference type="EMBL" id="DVFK01000021">
    <property type="protein sequence ID" value="HIQ67189.1"/>
    <property type="molecule type" value="Genomic_DNA"/>
</dbReference>
<evidence type="ECO:0000259" key="3">
    <source>
        <dbReference type="Pfam" id="PF11258"/>
    </source>
</evidence>
<reference evidence="5" key="2">
    <citation type="journal article" date="2021" name="PeerJ">
        <title>Extensive microbial diversity within the chicken gut microbiome revealed by metagenomics and culture.</title>
        <authorList>
            <person name="Gilroy R."/>
            <person name="Ravi A."/>
            <person name="Getino M."/>
            <person name="Pursley I."/>
            <person name="Horton D.L."/>
            <person name="Alikhan N.F."/>
            <person name="Baker D."/>
            <person name="Gharbi K."/>
            <person name="Hall N."/>
            <person name="Watson M."/>
            <person name="Adriaenssens E.M."/>
            <person name="Foster-Nyarko E."/>
            <person name="Jarju S."/>
            <person name="Secka A."/>
            <person name="Antonio M."/>
            <person name="Oren A."/>
            <person name="Chaudhuri R.R."/>
            <person name="La Ragione R."/>
            <person name="Hildebrand F."/>
            <person name="Pallen M.J."/>
        </authorList>
    </citation>
    <scope>NUCLEOTIDE SEQUENCE</scope>
    <source>
        <strain evidence="5">13361</strain>
    </source>
</reference>
<protein>
    <submittedName>
        <fullName evidence="5">DUF3048 domain-containing protein</fullName>
    </submittedName>
</protein>
<evidence type="ECO:0000313" key="5">
    <source>
        <dbReference type="EMBL" id="HIQ67189.1"/>
    </source>
</evidence>
<comment type="caution">
    <text evidence="5">The sequence shown here is derived from an EMBL/GenBank/DDBJ whole genome shotgun (WGS) entry which is preliminary data.</text>
</comment>
<dbReference type="AlphaFoldDB" id="A0A9D1CMD3"/>
<sequence length="367" mass="40395">MKRIVALLLAVMLLTACAKTPDPTDPSTETTTAPTENTTEATTQPTETTQAPEAQYHNPLTGEPLDAPIMERPYAVVMNNIYDAQPMHGVGQADIFYEYMVDGLSGGITRCLALFTDVGQVEKIGSIRSARTYNVSIARSYQALFAHAGGSAMASNVLKTGVVNDLDASSAPSSVFYRDQERLSSGYALEHTLFASGEKLKEYAQQLGYHAALPQPYDVGLTFDDDAELKGDRAYEITVRFRSSNGKGSIFTYDAQKGTYTMVQVFYGQHQRDFIDANTDEQVEFRNVMVLHATSTLDSDGYHIYTQLTGEGTGYFARDGKLVSIRWERATEDDPFSYYLEDGTPVSLGVGRTYIGIVPPDSPFQYQ</sequence>
<feature type="domain" description="DUF3048" evidence="4">
    <location>
        <begin position="238"/>
        <end position="355"/>
    </location>
</feature>
<feature type="compositionally biased region" description="Low complexity" evidence="1">
    <location>
        <begin position="19"/>
        <end position="54"/>
    </location>
</feature>
<dbReference type="Proteomes" id="UP000886796">
    <property type="component" value="Unassembled WGS sequence"/>
</dbReference>
<dbReference type="SUPFAM" id="SSF159774">
    <property type="entry name" value="YerB-like"/>
    <property type="match status" value="1"/>
</dbReference>
<feature type="chain" id="PRO_5038497799" evidence="2">
    <location>
        <begin position="19"/>
        <end position="367"/>
    </location>
</feature>
<dbReference type="InterPro" id="IPR021416">
    <property type="entry name" value="DUF3048_N"/>
</dbReference>
<feature type="region of interest" description="Disordered" evidence="1">
    <location>
        <begin position="19"/>
        <end position="66"/>
    </location>
</feature>